<dbReference type="GO" id="GO:0030596">
    <property type="term" value="F:alpha-L-rhamnosidase activity"/>
    <property type="evidence" value="ECO:0007669"/>
    <property type="project" value="UniProtKB-EC"/>
</dbReference>
<evidence type="ECO:0000313" key="8">
    <source>
        <dbReference type="EMBL" id="SFV34640.1"/>
    </source>
</evidence>
<dbReference type="Proteomes" id="UP000199537">
    <property type="component" value="Unassembled WGS sequence"/>
</dbReference>
<evidence type="ECO:0000256" key="1">
    <source>
        <dbReference type="ARBA" id="ARBA00001445"/>
    </source>
</evidence>
<dbReference type="PANTHER" id="PTHR33307:SF6">
    <property type="entry name" value="ALPHA-RHAMNOSIDASE (EUROFUNG)-RELATED"/>
    <property type="match status" value="1"/>
</dbReference>
<name>A0A1I7NJ08_9BACT</name>
<dbReference type="InterPro" id="IPR035398">
    <property type="entry name" value="Bac_rhamnosid_C"/>
</dbReference>
<dbReference type="Gene3D" id="2.60.420.10">
    <property type="entry name" value="Maltose phosphorylase, domain 3"/>
    <property type="match status" value="1"/>
</dbReference>
<dbReference type="InterPro" id="IPR035396">
    <property type="entry name" value="Bac_rhamnosid6H"/>
</dbReference>
<reference evidence="9" key="1">
    <citation type="submission" date="2016-10" db="EMBL/GenBank/DDBJ databases">
        <authorList>
            <person name="Varghese N."/>
            <person name="Submissions S."/>
        </authorList>
    </citation>
    <scope>NUCLEOTIDE SEQUENCE [LARGE SCALE GENOMIC DNA]</scope>
    <source>
        <strain evidence="9">DSM 14807</strain>
    </source>
</reference>
<dbReference type="InterPro" id="IPR008979">
    <property type="entry name" value="Galactose-bd-like_sf"/>
</dbReference>
<dbReference type="InterPro" id="IPR016007">
    <property type="entry name" value="Alpha_rhamnosid"/>
</dbReference>
<dbReference type="Gene3D" id="2.60.40.10">
    <property type="entry name" value="Immunoglobulins"/>
    <property type="match status" value="1"/>
</dbReference>
<sequence>MNMIMKYFSLICVFILSRNPYLFAQNGVSISHLRCEYLDHPLAVNSTHPRLSWEIQASGRNVKQVAYRILVASSMDKLNHNEGDLWDSKKVMSGQSVGVTYQGIPLQSRITCYWKVKVWTNDGRESAWSEPAHWSEGLLHKADWYAQWIGLDTFFSWDRPHDMHTRLSARYLRKEFTIDKPIQSAKIYISGLGIYQLFINGKKVGHEELSPDPTEYNKRIFYNTFDITPYLHSGKNAIGVILGNGRFFTMRWGKSPIPPISNFGYPKMIAQIEIQHRDGSMQMLTSDTTWKITADGPIRSNNEYDGEDYDATKELSGWNEVGYDDHNWLQAQLTQPPCDHLEAQMDPLITIMDTVKPKACYEIAPGKYIYDMGQNMVGWVEIHIPDGKAGDTVTLRFAERLNPDTTLYTANLRSAEATDHYIMKSGNQSWEPHFTYHGFRYVELTGYPGKPDLSTLVGKVVYDDLPVTGHFETSNPLLNQIYHNAFWGIRGNYRGMPTDCPQRDERMGWLGDRAEGSYGESFIFDNNTLYAKWLQDIEDAQRESGSIPDVAPTYWKVYSDNMTWPGAYPIITHMLYHQFANEQPLMQHYASIKKWLYYMRSRYMKEGIITKDTYGDWCMPPEDPKLIHSRDSSRITPGALLSTAFYYHTLKLMEGFASLQHLTDDSIQFAREAAAVKTAFNQHFLNTRLDEYANNTATANIFALAFHLAPDSIRHTVFAHIIEKTENDFDGHISVGLVGAQQFMRTLTRNGRPDLAYQIATNTTYPSWGYMVKNGATTIWELWNGNTADPAMNSGNHVMLLGDLVVWMYEDLGGIRCDDVQVGFQKIIMHPHFVKGLDWVNCSYHSVHGLIQSNWKKQGNTLLWNVTIPANTEAEVYLPANQANQVQVDDKPLSGEKGFSFTSDQNRIKVHLGSGTYHFTVNHFVEE</sequence>
<comment type="catalytic activity">
    <reaction evidence="1">
        <text>Hydrolysis of terminal non-reducing alpha-L-rhamnose residues in alpha-L-rhamnosides.</text>
        <dbReference type="EC" id="3.2.1.40"/>
    </reaction>
</comment>
<dbReference type="AlphaFoldDB" id="A0A1I7NJ08"/>
<dbReference type="InterPro" id="IPR013783">
    <property type="entry name" value="Ig-like_fold"/>
</dbReference>
<evidence type="ECO:0000259" key="5">
    <source>
        <dbReference type="Pfam" id="PF08531"/>
    </source>
</evidence>
<dbReference type="RefSeq" id="WP_222842620.1">
    <property type="nucleotide sequence ID" value="NZ_FPCJ01000001.1"/>
</dbReference>
<evidence type="ECO:0000259" key="6">
    <source>
        <dbReference type="Pfam" id="PF17389"/>
    </source>
</evidence>
<dbReference type="InterPro" id="IPR012341">
    <property type="entry name" value="6hp_glycosidase-like_sf"/>
</dbReference>
<dbReference type="InterPro" id="IPR008928">
    <property type="entry name" value="6-hairpin_glycosidase_sf"/>
</dbReference>
<gene>
    <name evidence="8" type="ORF">SAMN05660895_2054</name>
</gene>
<dbReference type="EMBL" id="FPCJ01000001">
    <property type="protein sequence ID" value="SFV34640.1"/>
    <property type="molecule type" value="Genomic_DNA"/>
</dbReference>
<dbReference type="STRING" id="1393122.SAMN05660895_2054"/>
<dbReference type="Pfam" id="PF25788">
    <property type="entry name" value="Ig_Rha78A_N"/>
    <property type="match status" value="1"/>
</dbReference>
<dbReference type="Pfam" id="PF17390">
    <property type="entry name" value="Bac_rhamnosid_C"/>
    <property type="match status" value="1"/>
</dbReference>
<dbReference type="Pfam" id="PF08531">
    <property type="entry name" value="Bac_rhamnosid_N"/>
    <property type="match status" value="1"/>
</dbReference>
<dbReference type="Pfam" id="PF17389">
    <property type="entry name" value="Bac_rhamnosid6H"/>
    <property type="match status" value="1"/>
</dbReference>
<keyword evidence="9" id="KW-1185">Reference proteome</keyword>
<dbReference type="InterPro" id="IPR008902">
    <property type="entry name" value="Rhamnosid_concanavalin"/>
</dbReference>
<evidence type="ECO:0000259" key="4">
    <source>
        <dbReference type="Pfam" id="PF05592"/>
    </source>
</evidence>
<dbReference type="GO" id="GO:0005975">
    <property type="term" value="P:carbohydrate metabolic process"/>
    <property type="evidence" value="ECO:0007669"/>
    <property type="project" value="InterPro"/>
</dbReference>
<dbReference type="SUPFAM" id="SSF49785">
    <property type="entry name" value="Galactose-binding domain-like"/>
    <property type="match status" value="1"/>
</dbReference>
<feature type="domain" description="Bacterial alpha-L-rhamnosidase N-terminal" evidence="5">
    <location>
        <begin position="180"/>
        <end position="352"/>
    </location>
</feature>
<dbReference type="InterPro" id="IPR013737">
    <property type="entry name" value="Bac_rhamnosid_N"/>
</dbReference>
<accession>A0A1I7NJ08</accession>
<feature type="domain" description="Alpha-L-rhamnosidase C-terminal" evidence="7">
    <location>
        <begin position="814"/>
        <end position="888"/>
    </location>
</feature>
<dbReference type="Gene3D" id="2.60.120.260">
    <property type="entry name" value="Galactose-binding domain-like"/>
    <property type="match status" value="2"/>
</dbReference>
<dbReference type="Gene3D" id="1.50.10.10">
    <property type="match status" value="1"/>
</dbReference>
<dbReference type="SUPFAM" id="SSF48208">
    <property type="entry name" value="Six-hairpin glycosidases"/>
    <property type="match status" value="1"/>
</dbReference>
<dbReference type="PANTHER" id="PTHR33307">
    <property type="entry name" value="ALPHA-RHAMNOSIDASE (EUROFUNG)"/>
    <property type="match status" value="1"/>
</dbReference>
<dbReference type="PIRSF" id="PIRSF010631">
    <property type="entry name" value="A-rhamnsds"/>
    <property type="match status" value="1"/>
</dbReference>
<keyword evidence="3" id="KW-0378">Hydrolase</keyword>
<dbReference type="Pfam" id="PF05592">
    <property type="entry name" value="Bac_rhamnosid"/>
    <property type="match status" value="1"/>
</dbReference>
<evidence type="ECO:0000259" key="7">
    <source>
        <dbReference type="Pfam" id="PF17390"/>
    </source>
</evidence>
<protein>
    <recommendedName>
        <fullName evidence="2">alpha-L-rhamnosidase</fullName>
        <ecNumber evidence="2">3.2.1.40</ecNumber>
    </recommendedName>
</protein>
<feature type="domain" description="Alpha-L-rhamnosidase six-hairpin glycosidase" evidence="6">
    <location>
        <begin position="468"/>
        <end position="811"/>
    </location>
</feature>
<proteinExistence type="predicted"/>
<evidence type="ECO:0000256" key="3">
    <source>
        <dbReference type="ARBA" id="ARBA00022801"/>
    </source>
</evidence>
<feature type="domain" description="Alpha-L-rhamnosidase concanavalin-like" evidence="4">
    <location>
        <begin position="363"/>
        <end position="461"/>
    </location>
</feature>
<evidence type="ECO:0000256" key="2">
    <source>
        <dbReference type="ARBA" id="ARBA00012652"/>
    </source>
</evidence>
<evidence type="ECO:0000313" key="9">
    <source>
        <dbReference type="Proteomes" id="UP000199537"/>
    </source>
</evidence>
<dbReference type="EC" id="3.2.1.40" evidence="2"/>
<organism evidence="8 9">
    <name type="scientific">Thermoflavifilum thermophilum</name>
    <dbReference type="NCBI Taxonomy" id="1393122"/>
    <lineage>
        <taxon>Bacteria</taxon>
        <taxon>Pseudomonadati</taxon>
        <taxon>Bacteroidota</taxon>
        <taxon>Chitinophagia</taxon>
        <taxon>Chitinophagales</taxon>
        <taxon>Chitinophagaceae</taxon>
        <taxon>Thermoflavifilum</taxon>
    </lineage>
</organism>